<gene>
    <name evidence="2" type="ORF">IAA48_04100</name>
</gene>
<evidence type="ECO:0000256" key="1">
    <source>
        <dbReference type="SAM" id="Phobius"/>
    </source>
</evidence>
<proteinExistence type="predicted"/>
<comment type="caution">
    <text evidence="2">The sequence shown here is derived from an EMBL/GenBank/DDBJ whole genome shotgun (WGS) entry which is preliminary data.</text>
</comment>
<keyword evidence="1" id="KW-1133">Transmembrane helix</keyword>
<evidence type="ECO:0000313" key="2">
    <source>
        <dbReference type="EMBL" id="HIW85657.1"/>
    </source>
</evidence>
<dbReference type="Proteomes" id="UP000824205">
    <property type="component" value="Unassembled WGS sequence"/>
</dbReference>
<organism evidence="2 3">
    <name type="scientific">Candidatus Eubacterium faecipullorum</name>
    <dbReference type="NCBI Taxonomy" id="2838571"/>
    <lineage>
        <taxon>Bacteria</taxon>
        <taxon>Bacillati</taxon>
        <taxon>Bacillota</taxon>
        <taxon>Clostridia</taxon>
        <taxon>Eubacteriales</taxon>
        <taxon>Eubacteriaceae</taxon>
        <taxon>Eubacterium</taxon>
    </lineage>
</organism>
<sequence>MEVYQIILIIVVIIAFGIAVLPAFNRWQFKRLPYDQQVLAIMKQAKSLVFFKNVSHGRTGSLFFVKNKRKILVLPWALDENGRMVVQKQEPFDHWDYPEDHPKFNEDEIRQAVTELKNYSDKSAVKLVFNDPFENGDAQQQPKQ</sequence>
<keyword evidence="1" id="KW-0472">Membrane</keyword>
<dbReference type="AlphaFoldDB" id="A0A9D1RFF3"/>
<reference evidence="2" key="1">
    <citation type="journal article" date="2021" name="PeerJ">
        <title>Extensive microbial diversity within the chicken gut microbiome revealed by metagenomics and culture.</title>
        <authorList>
            <person name="Gilroy R."/>
            <person name="Ravi A."/>
            <person name="Getino M."/>
            <person name="Pursley I."/>
            <person name="Horton D.L."/>
            <person name="Alikhan N.F."/>
            <person name="Baker D."/>
            <person name="Gharbi K."/>
            <person name="Hall N."/>
            <person name="Watson M."/>
            <person name="Adriaenssens E.M."/>
            <person name="Foster-Nyarko E."/>
            <person name="Jarju S."/>
            <person name="Secka A."/>
            <person name="Antonio M."/>
            <person name="Oren A."/>
            <person name="Chaudhuri R.R."/>
            <person name="La Ragione R."/>
            <person name="Hildebrand F."/>
            <person name="Pallen M.J."/>
        </authorList>
    </citation>
    <scope>NUCLEOTIDE SEQUENCE</scope>
    <source>
        <strain evidence="2">421</strain>
    </source>
</reference>
<keyword evidence="1" id="KW-0812">Transmembrane</keyword>
<reference evidence="2" key="2">
    <citation type="submission" date="2021-04" db="EMBL/GenBank/DDBJ databases">
        <authorList>
            <person name="Gilroy R."/>
        </authorList>
    </citation>
    <scope>NUCLEOTIDE SEQUENCE</scope>
    <source>
        <strain evidence="2">421</strain>
    </source>
</reference>
<accession>A0A9D1RFF3</accession>
<dbReference type="EMBL" id="DXGE01000017">
    <property type="protein sequence ID" value="HIW85657.1"/>
    <property type="molecule type" value="Genomic_DNA"/>
</dbReference>
<feature type="transmembrane region" description="Helical" evidence="1">
    <location>
        <begin position="6"/>
        <end position="24"/>
    </location>
</feature>
<name>A0A9D1RFF3_9FIRM</name>
<protein>
    <submittedName>
        <fullName evidence="2">Uncharacterized protein</fullName>
    </submittedName>
</protein>
<evidence type="ECO:0000313" key="3">
    <source>
        <dbReference type="Proteomes" id="UP000824205"/>
    </source>
</evidence>